<reference evidence="1 2" key="2">
    <citation type="submission" date="2018-11" db="EMBL/GenBank/DDBJ databases">
        <authorList>
            <consortium name="Pathogen Informatics"/>
        </authorList>
    </citation>
    <scope>NUCLEOTIDE SEQUENCE [LARGE SCALE GENOMIC DNA]</scope>
    <source>
        <strain evidence="1 2">NST_G2</strain>
    </source>
</reference>
<evidence type="ECO:0000313" key="2">
    <source>
        <dbReference type="Proteomes" id="UP000275846"/>
    </source>
</evidence>
<dbReference type="AlphaFoldDB" id="A0A183T3V8"/>
<dbReference type="EMBL" id="UYSU01036333">
    <property type="protein sequence ID" value="VDL97541.1"/>
    <property type="molecule type" value="Genomic_DNA"/>
</dbReference>
<gene>
    <name evidence="1" type="ORF">SSLN_LOCUS11156</name>
</gene>
<dbReference type="OrthoDB" id="6241411at2759"/>
<dbReference type="WBParaSite" id="SSLN_0001158301-mRNA-1">
    <property type="protein sequence ID" value="SSLN_0001158301-mRNA-1"/>
    <property type="gene ID" value="SSLN_0001158301"/>
</dbReference>
<accession>A0A183T3V8</accession>
<organism evidence="3">
    <name type="scientific">Schistocephalus solidus</name>
    <name type="common">Tapeworm</name>
    <dbReference type="NCBI Taxonomy" id="70667"/>
    <lineage>
        <taxon>Eukaryota</taxon>
        <taxon>Metazoa</taxon>
        <taxon>Spiralia</taxon>
        <taxon>Lophotrochozoa</taxon>
        <taxon>Platyhelminthes</taxon>
        <taxon>Cestoda</taxon>
        <taxon>Eucestoda</taxon>
        <taxon>Diphyllobothriidea</taxon>
        <taxon>Diphyllobothriidae</taxon>
        <taxon>Schistocephalus</taxon>
    </lineage>
</organism>
<sequence length="203" mass="23197">MAPRTHSSGIKDATIVHLYKKNEKRQLGNNHGEILLPTIVRKIFTRLLLTRLKEHLDHGHLPNSRHSFRRHRGTTDGIFAARQLQENCKEMRTGITGNGTISEALAGTNVAKLNSLFTSTLYSRMFSAMLINAYGDERPEIHIVYRTDGRRWQIPNAFIHDRCPRPVLRGRLCAQQRNRSGYAKEKGPFSAKGELIINTDKNW</sequence>
<protein>
    <submittedName>
        <fullName evidence="3">Reverse transcriptase domain-containing protein</fullName>
    </submittedName>
</protein>
<reference evidence="3" key="1">
    <citation type="submission" date="2016-06" db="UniProtKB">
        <authorList>
            <consortium name="WormBaseParasite"/>
        </authorList>
    </citation>
    <scope>IDENTIFICATION</scope>
</reference>
<evidence type="ECO:0000313" key="3">
    <source>
        <dbReference type="WBParaSite" id="SSLN_0001158301-mRNA-1"/>
    </source>
</evidence>
<dbReference type="Proteomes" id="UP000275846">
    <property type="component" value="Unassembled WGS sequence"/>
</dbReference>
<proteinExistence type="predicted"/>
<evidence type="ECO:0000313" key="1">
    <source>
        <dbReference type="EMBL" id="VDL97541.1"/>
    </source>
</evidence>
<keyword evidence="2" id="KW-1185">Reference proteome</keyword>
<name>A0A183T3V8_SCHSO</name>